<organism evidence="1">
    <name type="scientific">bioreactor metagenome</name>
    <dbReference type="NCBI Taxonomy" id="1076179"/>
    <lineage>
        <taxon>unclassified sequences</taxon>
        <taxon>metagenomes</taxon>
        <taxon>ecological metagenomes</taxon>
    </lineage>
</organism>
<accession>A0A645DS65</accession>
<sequence length="83" mass="9623">MESSRAVGALDSFTPPQEYISMHKQVSRLRFNLLGRLPAVRQWLVCPFVRFTVTGVARNFHPYSLGRSPCQRLRQAQMRTLFI</sequence>
<gene>
    <name evidence="1" type="ORF">SDC9_139286</name>
</gene>
<evidence type="ECO:0000313" key="1">
    <source>
        <dbReference type="EMBL" id="MPM92151.1"/>
    </source>
</evidence>
<name>A0A645DS65_9ZZZZ</name>
<proteinExistence type="predicted"/>
<comment type="caution">
    <text evidence="1">The sequence shown here is derived from an EMBL/GenBank/DDBJ whole genome shotgun (WGS) entry which is preliminary data.</text>
</comment>
<dbReference type="EMBL" id="VSSQ01039132">
    <property type="protein sequence ID" value="MPM92151.1"/>
    <property type="molecule type" value="Genomic_DNA"/>
</dbReference>
<dbReference type="AlphaFoldDB" id="A0A645DS65"/>
<reference evidence="1" key="1">
    <citation type="submission" date="2019-08" db="EMBL/GenBank/DDBJ databases">
        <authorList>
            <person name="Kucharzyk K."/>
            <person name="Murdoch R.W."/>
            <person name="Higgins S."/>
            <person name="Loffler F."/>
        </authorList>
    </citation>
    <scope>NUCLEOTIDE SEQUENCE</scope>
</reference>
<protein>
    <submittedName>
        <fullName evidence="1">Uncharacterized protein</fullName>
    </submittedName>
</protein>